<dbReference type="Pfam" id="PF13450">
    <property type="entry name" value="NAD_binding_8"/>
    <property type="match status" value="1"/>
</dbReference>
<reference evidence="8" key="1">
    <citation type="submission" date="2018-08" db="EMBL/GenBank/DDBJ databases">
        <authorList>
            <person name="Zhang J."/>
            <person name="Du Z.-J."/>
        </authorList>
    </citation>
    <scope>NUCLEOTIDE SEQUENCE [LARGE SCALE GENOMIC DNA]</scope>
    <source>
        <strain evidence="8">KCTC 52655</strain>
    </source>
</reference>
<dbReference type="SUPFAM" id="SSF54373">
    <property type="entry name" value="FAD-linked reductases, C-terminal domain"/>
    <property type="match status" value="1"/>
</dbReference>
<dbReference type="InterPro" id="IPR004379">
    <property type="entry name" value="UDP-GALP_mutase"/>
</dbReference>
<dbReference type="GO" id="GO:0005829">
    <property type="term" value="C:cytosol"/>
    <property type="evidence" value="ECO:0007669"/>
    <property type="project" value="TreeGrafter"/>
</dbReference>
<comment type="cofactor">
    <cofactor evidence="1">
        <name>FAD</name>
        <dbReference type="ChEBI" id="CHEBI:57692"/>
    </cofactor>
</comment>
<dbReference type="PANTHER" id="PTHR21197:SF0">
    <property type="entry name" value="UDP-GALACTOPYRANOSE MUTASE"/>
    <property type="match status" value="1"/>
</dbReference>
<feature type="domain" description="UDP-galactopyranose mutase C-terminal" evidence="6">
    <location>
        <begin position="153"/>
        <end position="368"/>
    </location>
</feature>
<sequence length="391" mass="45452">MINPDVIVIGAGFSGAVIAERFATVANKKVLVLEQREHIAGNCYDYKNEDGILVHRYGPHLFHTNKQHVWDYLSQFTDWHCYEHKVLSRVDNQLVPLPFNLNTLDCLYSVEDARKLKALLFENYGEGQKVPILTLKNSSEPLLRQLGQTVYDKFFVNYTVKQWGCAPEDISPEVTARVPVVISRDNRYFHDFFQAIPAQGYSELFKRMLAHSNIELVLNCDGTQRLSLNRDTGKIYFDGRRFDGQLVYTGMLDGLFSYTHGELPYRSLKFVYERHKKAFYQPATTVNYPNEEAFTRITEFKHILPAESDYTVIVKEYPQNFVRHDPERDIPYYPIFNQKNTKSHDIYQGLVRQFPNMTVLGRLADYKYYNMDDAVDNALKCFDRLNGAVDD</sequence>
<dbReference type="EC" id="5.4.99.9" evidence="7"/>
<dbReference type="Proteomes" id="UP000256561">
    <property type="component" value="Unassembled WGS sequence"/>
</dbReference>
<dbReference type="Gene3D" id="3.40.50.720">
    <property type="entry name" value="NAD(P)-binding Rossmann-like Domain"/>
    <property type="match status" value="3"/>
</dbReference>
<evidence type="ECO:0000313" key="7">
    <source>
        <dbReference type="EMBL" id="RDV25052.1"/>
    </source>
</evidence>
<organism evidence="7 8">
    <name type="scientific">Alteromonas aestuariivivens</name>
    <dbReference type="NCBI Taxonomy" id="1938339"/>
    <lineage>
        <taxon>Bacteria</taxon>
        <taxon>Pseudomonadati</taxon>
        <taxon>Pseudomonadota</taxon>
        <taxon>Gammaproteobacteria</taxon>
        <taxon>Alteromonadales</taxon>
        <taxon>Alteromonadaceae</taxon>
        <taxon>Alteromonas/Salinimonas group</taxon>
        <taxon>Alteromonas</taxon>
    </lineage>
</organism>
<comment type="caution">
    <text evidence="7">The sequence shown here is derived from an EMBL/GenBank/DDBJ whole genome shotgun (WGS) entry which is preliminary data.</text>
</comment>
<evidence type="ECO:0000313" key="8">
    <source>
        <dbReference type="Proteomes" id="UP000256561"/>
    </source>
</evidence>
<dbReference type="SUPFAM" id="SSF51971">
    <property type="entry name" value="Nucleotide-binding domain"/>
    <property type="match status" value="1"/>
</dbReference>
<gene>
    <name evidence="7" type="primary">glf</name>
    <name evidence="7" type="ORF">DXV75_10505</name>
</gene>
<dbReference type="GO" id="GO:0008767">
    <property type="term" value="F:UDP-galactopyranose mutase activity"/>
    <property type="evidence" value="ECO:0007669"/>
    <property type="project" value="UniProtKB-EC"/>
</dbReference>
<keyword evidence="4" id="KW-0274">FAD</keyword>
<dbReference type="EMBL" id="QRHA01000007">
    <property type="protein sequence ID" value="RDV25052.1"/>
    <property type="molecule type" value="Genomic_DNA"/>
</dbReference>
<dbReference type="InterPro" id="IPR015899">
    <property type="entry name" value="UDP-GalPyranose_mutase_C"/>
</dbReference>
<dbReference type="PANTHER" id="PTHR21197">
    <property type="entry name" value="UDP-GALACTOPYRANOSE MUTASE"/>
    <property type="match status" value="1"/>
</dbReference>
<comment type="similarity">
    <text evidence="2">Belongs to the UDP-galactopyranose/dTDP-fucopyranose mutase family.</text>
</comment>
<evidence type="ECO:0000259" key="6">
    <source>
        <dbReference type="Pfam" id="PF03275"/>
    </source>
</evidence>
<evidence type="ECO:0000256" key="3">
    <source>
        <dbReference type="ARBA" id="ARBA00022630"/>
    </source>
</evidence>
<keyword evidence="8" id="KW-1185">Reference proteome</keyword>
<name>A0A3D8M797_9ALTE</name>
<protein>
    <submittedName>
        <fullName evidence="7">UDP-galactopyranose mutase</fullName>
        <ecNumber evidence="7">5.4.99.9</ecNumber>
    </submittedName>
</protein>
<dbReference type="RefSeq" id="WP_115593384.1">
    <property type="nucleotide sequence ID" value="NZ_QRHA01000007.1"/>
</dbReference>
<accession>A0A3D8M797</accession>
<evidence type="ECO:0000256" key="4">
    <source>
        <dbReference type="ARBA" id="ARBA00022827"/>
    </source>
</evidence>
<dbReference type="AlphaFoldDB" id="A0A3D8M797"/>
<dbReference type="GO" id="GO:0050660">
    <property type="term" value="F:flavin adenine dinucleotide binding"/>
    <property type="evidence" value="ECO:0007669"/>
    <property type="project" value="TreeGrafter"/>
</dbReference>
<keyword evidence="5 7" id="KW-0413">Isomerase</keyword>
<proteinExistence type="inferred from homology"/>
<dbReference type="NCBIfam" id="TIGR00031">
    <property type="entry name" value="UDP-GALP_mutase"/>
    <property type="match status" value="1"/>
</dbReference>
<dbReference type="OrthoDB" id="9815989at2"/>
<dbReference type="Pfam" id="PF03275">
    <property type="entry name" value="GLF"/>
    <property type="match status" value="1"/>
</dbReference>
<evidence type="ECO:0000256" key="5">
    <source>
        <dbReference type="ARBA" id="ARBA00023235"/>
    </source>
</evidence>
<keyword evidence="3" id="KW-0285">Flavoprotein</keyword>
<evidence type="ECO:0000256" key="2">
    <source>
        <dbReference type="ARBA" id="ARBA00009321"/>
    </source>
</evidence>
<evidence type="ECO:0000256" key="1">
    <source>
        <dbReference type="ARBA" id="ARBA00001974"/>
    </source>
</evidence>